<protein>
    <submittedName>
        <fullName evidence="1 2">Uncharacterized protein</fullName>
    </submittedName>
</protein>
<evidence type="ECO:0000313" key="1">
    <source>
        <dbReference type="EMBL" id="KEH17375.1"/>
    </source>
</evidence>
<evidence type="ECO:0000313" key="2">
    <source>
        <dbReference type="EnsemblPlants" id="KEH17375"/>
    </source>
</evidence>
<dbReference type="AlphaFoldDB" id="A0A072TV25"/>
<organism evidence="1 3">
    <name type="scientific">Medicago truncatula</name>
    <name type="common">Barrel medic</name>
    <name type="synonym">Medicago tribuloides</name>
    <dbReference type="NCBI Taxonomy" id="3880"/>
    <lineage>
        <taxon>Eukaryota</taxon>
        <taxon>Viridiplantae</taxon>
        <taxon>Streptophyta</taxon>
        <taxon>Embryophyta</taxon>
        <taxon>Tracheophyta</taxon>
        <taxon>Spermatophyta</taxon>
        <taxon>Magnoliopsida</taxon>
        <taxon>eudicotyledons</taxon>
        <taxon>Gunneridae</taxon>
        <taxon>Pentapetalae</taxon>
        <taxon>rosids</taxon>
        <taxon>fabids</taxon>
        <taxon>Fabales</taxon>
        <taxon>Fabaceae</taxon>
        <taxon>Papilionoideae</taxon>
        <taxon>50 kb inversion clade</taxon>
        <taxon>NPAAA clade</taxon>
        <taxon>Hologalegina</taxon>
        <taxon>IRL clade</taxon>
        <taxon>Trifolieae</taxon>
        <taxon>Medicago</taxon>
    </lineage>
</organism>
<reference evidence="1 3" key="1">
    <citation type="journal article" date="2011" name="Nature">
        <title>The Medicago genome provides insight into the evolution of rhizobial symbioses.</title>
        <authorList>
            <person name="Young N.D."/>
            <person name="Debelle F."/>
            <person name="Oldroyd G.E."/>
            <person name="Geurts R."/>
            <person name="Cannon S.B."/>
            <person name="Udvardi M.K."/>
            <person name="Benedito V.A."/>
            <person name="Mayer K.F."/>
            <person name="Gouzy J."/>
            <person name="Schoof H."/>
            <person name="Van de Peer Y."/>
            <person name="Proost S."/>
            <person name="Cook D.R."/>
            <person name="Meyers B.C."/>
            <person name="Spannagl M."/>
            <person name="Cheung F."/>
            <person name="De Mita S."/>
            <person name="Krishnakumar V."/>
            <person name="Gundlach H."/>
            <person name="Zhou S."/>
            <person name="Mudge J."/>
            <person name="Bharti A.K."/>
            <person name="Murray J.D."/>
            <person name="Naoumkina M.A."/>
            <person name="Rosen B."/>
            <person name="Silverstein K.A."/>
            <person name="Tang H."/>
            <person name="Rombauts S."/>
            <person name="Zhao P.X."/>
            <person name="Zhou P."/>
            <person name="Barbe V."/>
            <person name="Bardou P."/>
            <person name="Bechner M."/>
            <person name="Bellec A."/>
            <person name="Berger A."/>
            <person name="Berges H."/>
            <person name="Bidwell S."/>
            <person name="Bisseling T."/>
            <person name="Choisne N."/>
            <person name="Couloux A."/>
            <person name="Denny R."/>
            <person name="Deshpande S."/>
            <person name="Dai X."/>
            <person name="Doyle J.J."/>
            <person name="Dudez A.M."/>
            <person name="Farmer A.D."/>
            <person name="Fouteau S."/>
            <person name="Franken C."/>
            <person name="Gibelin C."/>
            <person name="Gish J."/>
            <person name="Goldstein S."/>
            <person name="Gonzalez A.J."/>
            <person name="Green P.J."/>
            <person name="Hallab A."/>
            <person name="Hartog M."/>
            <person name="Hua A."/>
            <person name="Humphray S.J."/>
            <person name="Jeong D.H."/>
            <person name="Jing Y."/>
            <person name="Jocker A."/>
            <person name="Kenton S.M."/>
            <person name="Kim D.J."/>
            <person name="Klee K."/>
            <person name="Lai H."/>
            <person name="Lang C."/>
            <person name="Lin S."/>
            <person name="Macmil S.L."/>
            <person name="Magdelenat G."/>
            <person name="Matthews L."/>
            <person name="McCorrison J."/>
            <person name="Monaghan E.L."/>
            <person name="Mun J.H."/>
            <person name="Najar F.Z."/>
            <person name="Nicholson C."/>
            <person name="Noirot C."/>
            <person name="O'Bleness M."/>
            <person name="Paule C.R."/>
            <person name="Poulain J."/>
            <person name="Prion F."/>
            <person name="Qin B."/>
            <person name="Qu C."/>
            <person name="Retzel E.F."/>
            <person name="Riddle C."/>
            <person name="Sallet E."/>
            <person name="Samain S."/>
            <person name="Samson N."/>
            <person name="Sanders I."/>
            <person name="Saurat O."/>
            <person name="Scarpelli C."/>
            <person name="Schiex T."/>
            <person name="Segurens B."/>
            <person name="Severin A.J."/>
            <person name="Sherrier D.J."/>
            <person name="Shi R."/>
            <person name="Sims S."/>
            <person name="Singer S.R."/>
            <person name="Sinharoy S."/>
            <person name="Sterck L."/>
            <person name="Viollet A."/>
            <person name="Wang B.B."/>
            <person name="Wang K."/>
            <person name="Wang M."/>
            <person name="Wang X."/>
            <person name="Warfsmann J."/>
            <person name="Weissenbach J."/>
            <person name="White D.D."/>
            <person name="White J.D."/>
            <person name="Wiley G.B."/>
            <person name="Wincker P."/>
            <person name="Xing Y."/>
            <person name="Yang L."/>
            <person name="Yao Z."/>
            <person name="Ying F."/>
            <person name="Zhai J."/>
            <person name="Zhou L."/>
            <person name="Zuber A."/>
            <person name="Denarie J."/>
            <person name="Dixon R.A."/>
            <person name="May G.D."/>
            <person name="Schwartz D.C."/>
            <person name="Rogers J."/>
            <person name="Quetier F."/>
            <person name="Town C.D."/>
            <person name="Roe B.A."/>
        </authorList>
    </citation>
    <scope>NUCLEOTIDE SEQUENCE [LARGE SCALE GENOMIC DNA]</scope>
    <source>
        <strain evidence="1">A17</strain>
        <strain evidence="2 3">cv. Jemalong A17</strain>
    </source>
</reference>
<name>A0A072TV25_MEDTR</name>
<accession>A0A072TV25</accession>
<dbReference type="HOGENOM" id="CLU_1505666_0_0_1"/>
<sequence length="179" mass="20629">MPFPSSKRQQGHRKVSCIDWNTICKEKEVDGLGVRRIIEFNIALLGRWCWRMVTDRVSYGLECWPLGMVIEGSSLREGGRNGSVWWQQMARIREGVGVQVDGWFEEKLSRRWGMERILTFGQTGGWGEMCLVFGSDVCLSCLLTNGRWCRTWLGSMFRSMCVVTGSSYRVYGRIHPPHQ</sequence>
<reference evidence="2" key="3">
    <citation type="submission" date="2015-06" db="UniProtKB">
        <authorList>
            <consortium name="EnsemblPlants"/>
        </authorList>
    </citation>
    <scope>IDENTIFICATION</scope>
    <source>
        <strain evidence="2">cv. Jemalong A17</strain>
    </source>
</reference>
<evidence type="ECO:0000313" key="3">
    <source>
        <dbReference type="Proteomes" id="UP000002051"/>
    </source>
</evidence>
<dbReference type="Proteomes" id="UP000002051">
    <property type="component" value="Unassembled WGS sequence"/>
</dbReference>
<dbReference type="EMBL" id="KL402744">
    <property type="protein sequence ID" value="KEH17375.1"/>
    <property type="molecule type" value="Genomic_DNA"/>
</dbReference>
<reference evidence="1 3" key="2">
    <citation type="journal article" date="2014" name="BMC Genomics">
        <title>An improved genome release (version Mt4.0) for the model legume Medicago truncatula.</title>
        <authorList>
            <person name="Tang H."/>
            <person name="Krishnakumar V."/>
            <person name="Bidwell S."/>
            <person name="Rosen B."/>
            <person name="Chan A."/>
            <person name="Zhou S."/>
            <person name="Gentzbittel L."/>
            <person name="Childs K.L."/>
            <person name="Yandell M."/>
            <person name="Gundlach H."/>
            <person name="Mayer K.F."/>
            <person name="Schwartz D.C."/>
            <person name="Town C.D."/>
        </authorList>
    </citation>
    <scope>GENOME REANNOTATION</scope>
    <source>
        <strain evidence="1">A17</strain>
        <strain evidence="2 3">cv. Jemalong A17</strain>
    </source>
</reference>
<keyword evidence="3" id="KW-1185">Reference proteome</keyword>
<dbReference type="EnsemblPlants" id="KEH17375">
    <property type="protein sequence ID" value="KEH17375"/>
    <property type="gene ID" value="MTR_0019s0080"/>
</dbReference>
<proteinExistence type="predicted"/>
<gene>
    <name evidence="1" type="ORF">MTR_0019s0080</name>
</gene>